<proteinExistence type="predicted"/>
<dbReference type="InterPro" id="IPR037053">
    <property type="entry name" value="Phage_tail_collar_dom_sf"/>
</dbReference>
<dbReference type="RefSeq" id="WP_303685758.1">
    <property type="nucleotide sequence ID" value="NZ_CAJXYO010000018.1"/>
</dbReference>
<dbReference type="SUPFAM" id="SSF88874">
    <property type="entry name" value="Receptor-binding domain of short tail fibre protein gp12"/>
    <property type="match status" value="1"/>
</dbReference>
<dbReference type="EMBL" id="MAAX01000036">
    <property type="protein sequence ID" value="OUS19771.1"/>
    <property type="molecule type" value="Genomic_DNA"/>
</dbReference>
<dbReference type="Pfam" id="PF07484">
    <property type="entry name" value="Collar"/>
    <property type="match status" value="1"/>
</dbReference>
<comment type="caution">
    <text evidence="2">The sequence shown here is derived from an EMBL/GenBank/DDBJ whole genome shotgun (WGS) entry which is preliminary data.</text>
</comment>
<protein>
    <submittedName>
        <fullName evidence="2">Phage tail protein</fullName>
    </submittedName>
</protein>
<accession>A0A1Z8BAZ0</accession>
<dbReference type="AlphaFoldDB" id="A0A1Z8BAZ0"/>
<name>A0A1Z8BAZ0_9FLAO</name>
<gene>
    <name evidence="2" type="ORF">A9Q93_02235</name>
</gene>
<evidence type="ECO:0000313" key="3">
    <source>
        <dbReference type="Proteomes" id="UP000196102"/>
    </source>
</evidence>
<dbReference type="InterPro" id="IPR011083">
    <property type="entry name" value="Phage_tail_collar_dom"/>
</dbReference>
<dbReference type="Proteomes" id="UP000196102">
    <property type="component" value="Unassembled WGS sequence"/>
</dbReference>
<feature type="domain" description="Phage tail collar" evidence="1">
    <location>
        <begin position="6"/>
        <end position="62"/>
    </location>
</feature>
<sequence>MNPFLGEIVMFAGNFAPRGWSLCDGQLLAISQYSALFSILGTTYGGDGRTSFALPDFRSRSPIHKGRGPGLSEIKLGARGGIEQINLNLLNLPNHSHTGEIKVSSVAGDDDSPGNTVSIGASEIFVEASPNTSLSIGSVELGNTGGQQPFPSRNPYLGINYIIAMQGTFPSRN</sequence>
<evidence type="ECO:0000259" key="1">
    <source>
        <dbReference type="Pfam" id="PF07484"/>
    </source>
</evidence>
<evidence type="ECO:0000313" key="2">
    <source>
        <dbReference type="EMBL" id="OUS19771.1"/>
    </source>
</evidence>
<reference evidence="3" key="1">
    <citation type="journal article" date="2017" name="Proc. Natl. Acad. Sci. U.S.A.">
        <title>Simulation of Deepwater Horizon oil plume reveals substrate specialization within a complex community of hydrocarbon-degraders.</title>
        <authorList>
            <person name="Hu P."/>
            <person name="Dubinsky E.A."/>
            <person name="Probst A.J."/>
            <person name="Wang J."/>
            <person name="Sieber C.M.K."/>
            <person name="Tom L.M."/>
            <person name="Gardinali P."/>
            <person name="Banfield J.F."/>
            <person name="Atlas R.M."/>
            <person name="Andersen G.L."/>
        </authorList>
    </citation>
    <scope>NUCLEOTIDE SEQUENCE [LARGE SCALE GENOMIC DNA]</scope>
</reference>
<organism evidence="2 3">
    <name type="scientific">Nonlabens dokdonensis</name>
    <dbReference type="NCBI Taxonomy" id="328515"/>
    <lineage>
        <taxon>Bacteria</taxon>
        <taxon>Pseudomonadati</taxon>
        <taxon>Bacteroidota</taxon>
        <taxon>Flavobacteriia</taxon>
        <taxon>Flavobacteriales</taxon>
        <taxon>Flavobacteriaceae</taxon>
        <taxon>Nonlabens</taxon>
    </lineage>
</organism>
<dbReference type="Gene3D" id="3.90.1340.10">
    <property type="entry name" value="Phage tail collar domain"/>
    <property type="match status" value="1"/>
</dbReference>